<evidence type="ECO:0000259" key="6">
    <source>
        <dbReference type="Pfam" id="PF23659"/>
    </source>
</evidence>
<keyword evidence="8" id="KW-1185">Reference proteome</keyword>
<dbReference type="PANTHER" id="PTHR31057:SF0">
    <property type="entry name" value="E3 UFM1-PROTEIN LIGASE 1"/>
    <property type="match status" value="1"/>
</dbReference>
<organism evidence="7 8">
    <name type="scientific">Paragonimus westermani</name>
    <dbReference type="NCBI Taxonomy" id="34504"/>
    <lineage>
        <taxon>Eukaryota</taxon>
        <taxon>Metazoa</taxon>
        <taxon>Spiralia</taxon>
        <taxon>Lophotrochozoa</taxon>
        <taxon>Platyhelminthes</taxon>
        <taxon>Trematoda</taxon>
        <taxon>Digenea</taxon>
        <taxon>Plagiorchiida</taxon>
        <taxon>Troglotremata</taxon>
        <taxon>Troglotrematidae</taxon>
        <taxon>Paragonimus</taxon>
    </lineage>
</organism>
<evidence type="ECO:0000256" key="1">
    <source>
        <dbReference type="ARBA" id="ARBA00010789"/>
    </source>
</evidence>
<feature type="domain" description="E3 UFM1-protein ligase 1-like N-terminal" evidence="5">
    <location>
        <begin position="6"/>
        <end position="283"/>
    </location>
</feature>
<dbReference type="InterPro" id="IPR056580">
    <property type="entry name" value="Ufl1_dom"/>
</dbReference>
<accession>A0A5J4NAJ3</accession>
<proteinExistence type="inferred from homology"/>
<keyword evidence="2" id="KW-0808">Transferase</keyword>
<dbReference type="GO" id="GO:0032434">
    <property type="term" value="P:regulation of proteasomal ubiquitin-dependent protein catabolic process"/>
    <property type="evidence" value="ECO:0007669"/>
    <property type="project" value="TreeGrafter"/>
</dbReference>
<protein>
    <recommendedName>
        <fullName evidence="9">E3 UFM1-protein ligase 1</fullName>
    </recommendedName>
</protein>
<evidence type="ECO:0000256" key="2">
    <source>
        <dbReference type="ARBA" id="ARBA00022679"/>
    </source>
</evidence>
<dbReference type="GO" id="GO:0034976">
    <property type="term" value="P:response to endoplasmic reticulum stress"/>
    <property type="evidence" value="ECO:0007669"/>
    <property type="project" value="TreeGrafter"/>
</dbReference>
<evidence type="ECO:0000259" key="5">
    <source>
        <dbReference type="Pfam" id="PF09743"/>
    </source>
</evidence>
<dbReference type="AlphaFoldDB" id="A0A5J4NAJ3"/>
<dbReference type="GO" id="GO:0005789">
    <property type="term" value="C:endoplasmic reticulum membrane"/>
    <property type="evidence" value="ECO:0007669"/>
    <property type="project" value="TreeGrafter"/>
</dbReference>
<evidence type="ECO:0000256" key="4">
    <source>
        <dbReference type="SAM" id="MobiDB-lite"/>
    </source>
</evidence>
<evidence type="ECO:0008006" key="9">
    <source>
        <dbReference type="Google" id="ProtNLM"/>
    </source>
</evidence>
<dbReference type="InterPro" id="IPR018611">
    <property type="entry name" value="Ufl1"/>
</dbReference>
<dbReference type="PANTHER" id="PTHR31057">
    <property type="entry name" value="E3 UFM1-PROTEIN LIGASE 1"/>
    <property type="match status" value="1"/>
</dbReference>
<evidence type="ECO:0000256" key="3">
    <source>
        <dbReference type="ARBA" id="ARBA00022786"/>
    </source>
</evidence>
<gene>
    <name evidence="7" type="ORF">DEA37_0000957</name>
</gene>
<comment type="caution">
    <text evidence="7">The sequence shown here is derived from an EMBL/GenBank/DDBJ whole genome shotgun (WGS) entry which is preliminary data.</text>
</comment>
<feature type="domain" description="E3 UFM1-protein ligase 1-like" evidence="6">
    <location>
        <begin position="527"/>
        <end position="680"/>
    </location>
</feature>
<dbReference type="Proteomes" id="UP000324629">
    <property type="component" value="Unassembled WGS sequence"/>
</dbReference>
<reference evidence="7 8" key="1">
    <citation type="journal article" date="2019" name="Gigascience">
        <title>Whole-genome sequence of the oriental lung fluke Paragonimus westermani.</title>
        <authorList>
            <person name="Oey H."/>
            <person name="Zakrzewski M."/>
            <person name="Narain K."/>
            <person name="Devi K.R."/>
            <person name="Agatsuma T."/>
            <person name="Nawaratna S."/>
            <person name="Gobert G.N."/>
            <person name="Jones M.K."/>
            <person name="Ragan M.A."/>
            <person name="McManus D.P."/>
            <person name="Krause L."/>
        </authorList>
    </citation>
    <scope>NUCLEOTIDE SEQUENCE [LARGE SCALE GENOMIC DNA]</scope>
    <source>
        <strain evidence="7 8">IND2009</strain>
    </source>
</reference>
<evidence type="ECO:0000313" key="7">
    <source>
        <dbReference type="EMBL" id="KAA3672298.1"/>
    </source>
</evidence>
<dbReference type="EMBL" id="QNGE01005078">
    <property type="protein sequence ID" value="KAA3672298.1"/>
    <property type="molecule type" value="Genomic_DNA"/>
</dbReference>
<feature type="compositionally biased region" description="Basic residues" evidence="4">
    <location>
        <begin position="426"/>
        <end position="439"/>
    </location>
</feature>
<name>A0A5J4NAJ3_9TREM</name>
<feature type="region of interest" description="Disordered" evidence="4">
    <location>
        <begin position="426"/>
        <end position="451"/>
    </location>
</feature>
<keyword evidence="3" id="KW-0833">Ubl conjugation pathway</keyword>
<dbReference type="InterPro" id="IPR056579">
    <property type="entry name" value="Ufl1_N"/>
</dbReference>
<dbReference type="GO" id="GO:1990592">
    <property type="term" value="P:protein K69-linked ufmylation"/>
    <property type="evidence" value="ECO:0007669"/>
    <property type="project" value="TreeGrafter"/>
</dbReference>
<dbReference type="Pfam" id="PF09743">
    <property type="entry name" value="E3_UFM1_ligase"/>
    <property type="match status" value="1"/>
</dbReference>
<evidence type="ECO:0000313" key="8">
    <source>
        <dbReference type="Proteomes" id="UP000324629"/>
    </source>
</evidence>
<dbReference type="Pfam" id="PF23659">
    <property type="entry name" value="UFL1"/>
    <property type="match status" value="1"/>
</dbReference>
<sequence length="839" mass="92640">MTTWAEIRELASKLKATQDGTTVQNLSERTWVDIVKHLTSTNRLKLYFTTDGRSYLTKHELGKEIQEEVEAHNGRVSLTEIASNLDIDPLLIEAKVSEMIASNALVKHEDRLICIPGEIVNESYVRQVAHEIQDRLEERGQVTVGELATVFCLPTAFLLNLINQYQGILFRVQKYGEKYITDMCVAENKAKVRGYFTAVMRPVTLSSAASKLGLPETLLSSIVSSLINSGQLCGALIAGRGTYVPSCYTQAEDGYVKAFFAQNGYVEWGYLKRLGIADPGAYLRSLLPNATHLSGVSVGSVVTDQLKAIIDDTANDCTWADLAHCIPVSLTSKERMGIITPHLKSLPLKLLADGLFIISDQFITKCEPYFDKFIRDRAELASKEERRVAVSAHSVNTGAQDYSSRRATSTIKGGFGMGAREIKTKNVKKKYQPSKRRMPCNHLSDSDNEDVGELNSSSAYSAFVKYITVDELTTVLASSLPTDVPEDVCSGIVDILIPQLKRKFTKIYDSIFLPNSETARRRETVVETQDAVQNMLVAIQLMERGILSIDQPNLQTQLLRHLVKNHGACVVDRLCAHLAQYYDIVWPVSAKPVPLAGGDKDVCERTVLREMDFLTPLNTEQRYNLVDLLKHCGSNDAVQAASVLQELLEKMRAIQSANVSLNEYYSSVEKLATSHIGLSLSVVNPRQDNKRKREERAKANELAVQFEVQLLGALDNLNSGSCVNAAATATLAAVCLFAQVVTGWPVTAPGKCVPELIGWLSDFVHSKRHQAPGHGQSSSLSAATQLLVNSSAVDHLSSLTRRISEHMHSRIDCSVDSELKQLIEQLVNIAKDCRKLLST</sequence>
<comment type="similarity">
    <text evidence="1">Belongs to the UFL1 family.</text>
</comment>
<dbReference type="GO" id="GO:0061666">
    <property type="term" value="F:UFM1 ligase activity"/>
    <property type="evidence" value="ECO:0007669"/>
    <property type="project" value="InterPro"/>
</dbReference>